<dbReference type="GO" id="GO:0006508">
    <property type="term" value="P:proteolysis"/>
    <property type="evidence" value="ECO:0007669"/>
    <property type="project" value="UniProtKB-KW"/>
</dbReference>
<keyword evidence="5" id="KW-0378">Hydrolase</keyword>
<organism evidence="9 10">
    <name type="scientific">Derxia gummosa DSM 723</name>
    <dbReference type="NCBI Taxonomy" id="1121388"/>
    <lineage>
        <taxon>Bacteria</taxon>
        <taxon>Pseudomonadati</taxon>
        <taxon>Pseudomonadota</taxon>
        <taxon>Betaproteobacteria</taxon>
        <taxon>Burkholderiales</taxon>
        <taxon>Alcaligenaceae</taxon>
        <taxon>Derxia</taxon>
    </lineage>
</organism>
<dbReference type="RefSeq" id="WP_051377781.1">
    <property type="nucleotide sequence ID" value="NZ_AXWS01000004.1"/>
</dbReference>
<dbReference type="GO" id="GO:0008233">
    <property type="term" value="F:peptidase activity"/>
    <property type="evidence" value="ECO:0007669"/>
    <property type="project" value="UniProtKB-KW"/>
</dbReference>
<dbReference type="Pfam" id="PF09721">
    <property type="entry name" value="Exosortase_EpsH"/>
    <property type="match status" value="1"/>
</dbReference>
<name>A0A8B6X8C8_9BURK</name>
<evidence type="ECO:0000313" key="9">
    <source>
        <dbReference type="Proteomes" id="UP000675920"/>
    </source>
</evidence>
<reference evidence="10" key="2">
    <citation type="submission" date="2025-08" db="UniProtKB">
        <authorList>
            <consortium name="RefSeq"/>
        </authorList>
    </citation>
    <scope>IDENTIFICATION</scope>
</reference>
<evidence type="ECO:0000256" key="6">
    <source>
        <dbReference type="ARBA" id="ARBA00022989"/>
    </source>
</evidence>
<dbReference type="NCBIfam" id="TIGR03113">
    <property type="entry name" value="exosort_XrtB"/>
    <property type="match status" value="1"/>
</dbReference>
<proteinExistence type="predicted"/>
<dbReference type="NCBIfam" id="TIGR04178">
    <property type="entry name" value="exo_archaeo"/>
    <property type="match status" value="1"/>
</dbReference>
<reference evidence="10" key="1">
    <citation type="journal article" date="2006" name="BMC Biol.">
        <title>Exopolysaccharide-associated protein sorting in environmental organisms: the PEP-CTERM/EpsH system. Application of a novel phylogenetic profiling heuristic.</title>
        <authorList>
            <person name="Haft D.H."/>
            <person name="Paulsen I.T."/>
            <person name="Ward N."/>
            <person name="Selengut J.D."/>
        </authorList>
    </citation>
    <scope>NUCLEOTIDE SEQUENCE</scope>
</reference>
<comment type="subcellular location">
    <subcellularLocation>
        <location evidence="1">Cell membrane</location>
        <topology evidence="1">Multi-pass membrane protein</topology>
    </subcellularLocation>
</comment>
<evidence type="ECO:0000256" key="5">
    <source>
        <dbReference type="ARBA" id="ARBA00022801"/>
    </source>
</evidence>
<evidence type="ECO:0000313" key="10">
    <source>
        <dbReference type="RefSeq" id="WP_051377781.1"/>
    </source>
</evidence>
<feature type="transmembrane region" description="Helical" evidence="8">
    <location>
        <begin position="36"/>
        <end position="60"/>
    </location>
</feature>
<feature type="transmembrane region" description="Helical" evidence="8">
    <location>
        <begin position="66"/>
        <end position="82"/>
    </location>
</feature>
<evidence type="ECO:0000256" key="7">
    <source>
        <dbReference type="ARBA" id="ARBA00023136"/>
    </source>
</evidence>
<dbReference type="AlphaFoldDB" id="A0A8B6X8C8"/>
<feature type="transmembrane region" description="Helical" evidence="8">
    <location>
        <begin position="94"/>
        <end position="116"/>
    </location>
</feature>
<feature type="transmembrane region" description="Helical" evidence="8">
    <location>
        <begin position="12"/>
        <end position="29"/>
    </location>
</feature>
<keyword evidence="9" id="KW-1185">Reference proteome</keyword>
<dbReference type="GO" id="GO:0005886">
    <property type="term" value="C:plasma membrane"/>
    <property type="evidence" value="ECO:0007669"/>
    <property type="project" value="UniProtKB-SubCell"/>
</dbReference>
<dbReference type="InterPro" id="IPR017544">
    <property type="entry name" value="Exosortase-2"/>
</dbReference>
<feature type="transmembrane region" description="Helical" evidence="8">
    <location>
        <begin position="122"/>
        <end position="139"/>
    </location>
</feature>
<feature type="transmembrane region" description="Helical" evidence="8">
    <location>
        <begin position="151"/>
        <end position="168"/>
    </location>
</feature>
<evidence type="ECO:0000256" key="1">
    <source>
        <dbReference type="ARBA" id="ARBA00004651"/>
    </source>
</evidence>
<sequence>MKNPGPVDTGEVSLLVAWKGCLGFLSVLPSDKTRQLLAGALSLAAVVLLYTPVMFQLAVTTWQEEMGSYGPVVLVLAAYLLFTKRAYQSPASGYLSFTAIACGVPMLLIGLGLSVIGHSQQFITFEMGGLPFVFAGIQLMMTGGAAFRRAWFAYVLMIFALPWPGSVIDAATQPMKIAASYGAEHVLYWMGYPVARSGVIITLGPYRLLVADACSGLSSLFALEALGLTYMNVIRHESVFRNVVLALFIVPISYVSNVSRVVFIGLVSFHAGEAAGQGFLHEFSGMVLFVTALMLITSLDSVLRITKAWVLSLGKGKA</sequence>
<protein>
    <submittedName>
        <fullName evidence="10">Exosortase B</fullName>
    </submittedName>
</protein>
<feature type="transmembrane region" description="Helical" evidence="8">
    <location>
        <begin position="283"/>
        <end position="303"/>
    </location>
</feature>
<keyword evidence="3" id="KW-0645">Protease</keyword>
<gene>
    <name evidence="10" type="primary">xrtB</name>
</gene>
<dbReference type="InterPro" id="IPR019127">
    <property type="entry name" value="Exosortase"/>
</dbReference>
<evidence type="ECO:0000256" key="2">
    <source>
        <dbReference type="ARBA" id="ARBA00022475"/>
    </source>
</evidence>
<accession>A0A8B6X8C8</accession>
<dbReference type="Proteomes" id="UP000675920">
    <property type="component" value="Unplaced"/>
</dbReference>
<evidence type="ECO:0000256" key="4">
    <source>
        <dbReference type="ARBA" id="ARBA00022692"/>
    </source>
</evidence>
<feature type="transmembrane region" description="Helical" evidence="8">
    <location>
        <begin position="243"/>
        <end position="271"/>
    </location>
</feature>
<keyword evidence="4 8" id="KW-0812">Transmembrane</keyword>
<dbReference type="OrthoDB" id="597443at2"/>
<evidence type="ECO:0000256" key="8">
    <source>
        <dbReference type="SAM" id="Phobius"/>
    </source>
</evidence>
<keyword evidence="6 8" id="KW-1133">Transmembrane helix</keyword>
<keyword evidence="2" id="KW-1003">Cell membrane</keyword>
<evidence type="ECO:0000256" key="3">
    <source>
        <dbReference type="ARBA" id="ARBA00022670"/>
    </source>
</evidence>
<dbReference type="InterPro" id="IPR026392">
    <property type="entry name" value="Exo/Archaeosortase_dom"/>
</dbReference>
<feature type="transmembrane region" description="Helical" evidence="8">
    <location>
        <begin position="208"/>
        <end position="231"/>
    </location>
</feature>
<keyword evidence="7 8" id="KW-0472">Membrane</keyword>